<protein>
    <submittedName>
        <fullName evidence="1">Uncharacterized protein</fullName>
    </submittedName>
</protein>
<keyword evidence="2" id="KW-1185">Reference proteome</keyword>
<dbReference type="Proteomes" id="UP000626210">
    <property type="component" value="Unassembled WGS sequence"/>
</dbReference>
<organism evidence="1 2">
    <name type="scientific">Pseudorhodoferax aquiterrae</name>
    <dbReference type="NCBI Taxonomy" id="747304"/>
    <lineage>
        <taxon>Bacteria</taxon>
        <taxon>Pseudomonadati</taxon>
        <taxon>Pseudomonadota</taxon>
        <taxon>Betaproteobacteria</taxon>
        <taxon>Burkholderiales</taxon>
        <taxon>Comamonadaceae</taxon>
    </lineage>
</organism>
<name>A0ABQ3GHQ0_9BURK</name>
<dbReference type="EMBL" id="BMYK01000050">
    <property type="protein sequence ID" value="GHD04390.1"/>
    <property type="molecule type" value="Genomic_DNA"/>
</dbReference>
<gene>
    <name evidence="1" type="ORF">GCM10007320_65220</name>
</gene>
<sequence>MLSIWLSAANSVSGIARARTTAAAKRQGATAQAQAVRGMLEFWGVGTGKAKVKRRSRR</sequence>
<reference evidence="2" key="1">
    <citation type="journal article" date="2019" name="Int. J. Syst. Evol. Microbiol.">
        <title>The Global Catalogue of Microorganisms (GCM) 10K type strain sequencing project: providing services to taxonomists for standard genome sequencing and annotation.</title>
        <authorList>
            <consortium name="The Broad Institute Genomics Platform"/>
            <consortium name="The Broad Institute Genome Sequencing Center for Infectious Disease"/>
            <person name="Wu L."/>
            <person name="Ma J."/>
        </authorList>
    </citation>
    <scope>NUCLEOTIDE SEQUENCE [LARGE SCALE GENOMIC DNA]</scope>
    <source>
        <strain evidence="2">KCTC 23314</strain>
    </source>
</reference>
<accession>A0ABQ3GHQ0</accession>
<proteinExistence type="predicted"/>
<comment type="caution">
    <text evidence="1">The sequence shown here is derived from an EMBL/GenBank/DDBJ whole genome shotgun (WGS) entry which is preliminary data.</text>
</comment>
<evidence type="ECO:0000313" key="2">
    <source>
        <dbReference type="Proteomes" id="UP000626210"/>
    </source>
</evidence>
<evidence type="ECO:0000313" key="1">
    <source>
        <dbReference type="EMBL" id="GHD04390.1"/>
    </source>
</evidence>